<dbReference type="GO" id="GO:0097347">
    <property type="term" value="C:TAM protein secretion complex"/>
    <property type="evidence" value="ECO:0007669"/>
    <property type="project" value="TreeGrafter"/>
</dbReference>
<protein>
    <recommendedName>
        <fullName evidence="7">Translocation and assembly module TamB C-terminal domain-containing protein</fullName>
    </recommendedName>
</protein>
<evidence type="ECO:0000256" key="5">
    <source>
        <dbReference type="SAM" id="MobiDB-lite"/>
    </source>
</evidence>
<gene>
    <name evidence="8" type="ORF">A6E14_10300</name>
</gene>
<evidence type="ECO:0000313" key="9">
    <source>
        <dbReference type="Proteomes" id="UP000093173"/>
    </source>
</evidence>
<dbReference type="Pfam" id="PF04357">
    <property type="entry name" value="TamB"/>
    <property type="match status" value="1"/>
</dbReference>
<evidence type="ECO:0000256" key="1">
    <source>
        <dbReference type="ARBA" id="ARBA00004167"/>
    </source>
</evidence>
<evidence type="ECO:0000313" key="8">
    <source>
        <dbReference type="EMBL" id="OCH75875.1"/>
    </source>
</evidence>
<evidence type="ECO:0000256" key="4">
    <source>
        <dbReference type="ARBA" id="ARBA00023136"/>
    </source>
</evidence>
<dbReference type="PANTHER" id="PTHR36985">
    <property type="entry name" value="TRANSLOCATION AND ASSEMBLY MODULE SUBUNIT TAMB"/>
    <property type="match status" value="1"/>
</dbReference>
<comment type="subcellular location">
    <subcellularLocation>
        <location evidence="1">Membrane</location>
        <topology evidence="1">Single-pass membrane protein</topology>
    </subcellularLocation>
</comment>
<accession>A0A1B9QZ35</accession>
<keyword evidence="4 6" id="KW-0472">Membrane</keyword>
<dbReference type="InterPro" id="IPR007452">
    <property type="entry name" value="TamB_C"/>
</dbReference>
<evidence type="ECO:0000256" key="6">
    <source>
        <dbReference type="SAM" id="Phobius"/>
    </source>
</evidence>
<name>A0A1B9QZ35_9VIBR</name>
<keyword evidence="2 6" id="KW-0812">Transmembrane</keyword>
<comment type="caution">
    <text evidence="8">The sequence shown here is derived from an EMBL/GenBank/DDBJ whole genome shotgun (WGS) entry which is preliminary data.</text>
</comment>
<dbReference type="EMBL" id="MAJZ01000500">
    <property type="protein sequence ID" value="OCH75875.1"/>
    <property type="molecule type" value="Genomic_DNA"/>
</dbReference>
<dbReference type="PANTHER" id="PTHR36985:SF1">
    <property type="entry name" value="TRANSLOCATION AND ASSEMBLY MODULE SUBUNIT TAMB"/>
    <property type="match status" value="1"/>
</dbReference>
<dbReference type="AlphaFoldDB" id="A0A1B9QZ35"/>
<dbReference type="GO" id="GO:0005886">
    <property type="term" value="C:plasma membrane"/>
    <property type="evidence" value="ECO:0007669"/>
    <property type="project" value="InterPro"/>
</dbReference>
<evidence type="ECO:0000256" key="3">
    <source>
        <dbReference type="ARBA" id="ARBA00022989"/>
    </source>
</evidence>
<dbReference type="RefSeq" id="WP_065576815.1">
    <property type="nucleotide sequence ID" value="NZ_JBNGCH010000500.1"/>
</dbReference>
<keyword evidence="3 6" id="KW-1133">Transmembrane helix</keyword>
<proteinExistence type="predicted"/>
<evidence type="ECO:0000259" key="7">
    <source>
        <dbReference type="Pfam" id="PF04357"/>
    </source>
</evidence>
<dbReference type="Proteomes" id="UP000093173">
    <property type="component" value="Unassembled WGS sequence"/>
</dbReference>
<evidence type="ECO:0000256" key="2">
    <source>
        <dbReference type="ARBA" id="ARBA00022692"/>
    </source>
</evidence>
<feature type="transmembrane region" description="Helical" evidence="6">
    <location>
        <begin position="12"/>
        <end position="32"/>
    </location>
</feature>
<reference evidence="9" key="1">
    <citation type="submission" date="2016-06" db="EMBL/GenBank/DDBJ databases">
        <authorList>
            <person name="Hehemann J.-H."/>
            <person name="Arevalo P."/>
            <person name="Datta M.S."/>
            <person name="Polz M.F."/>
        </authorList>
    </citation>
    <scope>NUCLEOTIDE SEQUENCE [LARGE SCALE GENOMIC DNA]</scope>
    <source>
        <strain evidence="9">9CSC122</strain>
    </source>
</reference>
<keyword evidence="9" id="KW-1185">Reference proteome</keyword>
<sequence>MKKVVLKWTKWLSITVTSLVVLVLVFVIGLLYTNTGLNVLVWGAQKAVPQLQVESTQGSVFPRFTLKKVAFQDDALLIKFDAQSLTLAVNPSCFLEPSICINDLAVDGLHFSMPELAESEESEASVNTNDKPFKLSTPIPIQISRVRLSNIDLDILQNRVTWKSLNTGARFQNNQLRLFPTLWQDISLSLAPSVDRGDSSSTSPIEDNSDPSPIVLPPFTMPLSLVVERFDIKQFKLKQESPISINHLGLEASASGSKVVIKTLDLDMPEVNANLVADVELQGAYPLNAKLSADVKHPQANGQKIALSASGSVADFTIESQLSGLIKAHLQGNLKPLEPTLPYQLLLSKANAQWPLTGAADYQVAIDKLSSSGSLEGYELDLKAGIKGVSLPDLDVDVKGNGNLEQIELREIALSTLGGTVEGEVFANWNAPINWQGKLHLNQIQPGLYWPEAEGNISGDIHTQGSLTQEGGWITETTVIDIDGILRDYPLNIAGSLFASDKEGKGAFSIQTPSLTLAHGPNSVQAKGELSQTWQMNVALNIPDLAKSVPDLNGSVVGDVSLKGKLEEPSINLTLTANNIDWREEASLQQLTISGDLKPLPEPYADLHLQASTIQYQNNVVDSVDLKLAGSLNDHNLMLEVGSDIVATNLAISGGLQQEPTPSWSGDLERMLFSTEQGQWTLNKSTQLGFDVDSQQAFVSAHCWLQANASVCLDNDTSVGKKGEAQLSVTRFSFSQLAAFMPQGVVVDGEVNAQALANWGPDVAPEVAVNVQIPKGQFSGMPDAPLVIGWNSMAFNANLAENQLQANWLLDFTDNGELSGDITIPNIAVADKELAGDIRVSQIGLDFLAPLLGEYNEFDAQINSQLALSGSLAQPKVIGDLRVDDLILKGEVSPLDIQGGEVVAKFSGTKANLEANIDTPDGPLSIEGDANWTDLEAWNSNIRVFADKLLVSQPPMIEMKVSPDMTISLSPEYAKVTGSIDLPWGNIVVEELPPSAIGISKDQVILNEQLEPIDDSSSSIFAIETDINISIGDEFTLSAFGLEGNLVGKLNVTQKDKGPIIHGEINIVDGSYRSFGQELVINEGKILMNGPVDQPYVAISAIRNPDNTRDDVIAGVRVDGPADEPSVTIFSEPAMPQANALSYLLRGQDIDAETGGNAMTTTLIGLSLAKSGKVVGEIGEAFGVQDLQLDTAGSGEDSQVTVSGYVLPGLQVKYGVGIFESIGEFTVRYRLMSDLYLEVLSGADNAVDLLYQFEFE</sequence>
<feature type="region of interest" description="Disordered" evidence="5">
    <location>
        <begin position="194"/>
        <end position="213"/>
    </location>
</feature>
<feature type="domain" description="Translocation and assembly module TamB C-terminal" evidence="7">
    <location>
        <begin position="919"/>
        <end position="1255"/>
    </location>
</feature>
<dbReference type="GO" id="GO:0009306">
    <property type="term" value="P:protein secretion"/>
    <property type="evidence" value="ECO:0007669"/>
    <property type="project" value="InterPro"/>
</dbReference>
<organism evidence="8 9">
    <name type="scientific">Vibrio genomosp. F10</name>
    <dbReference type="NCBI Taxonomy" id="723171"/>
    <lineage>
        <taxon>Bacteria</taxon>
        <taxon>Pseudomonadati</taxon>
        <taxon>Pseudomonadota</taxon>
        <taxon>Gammaproteobacteria</taxon>
        <taxon>Vibrionales</taxon>
        <taxon>Vibrionaceae</taxon>
        <taxon>Vibrio</taxon>
    </lineage>
</organism>